<dbReference type="EMBL" id="BARS01052366">
    <property type="protein sequence ID" value="GAG53023.1"/>
    <property type="molecule type" value="Genomic_DNA"/>
</dbReference>
<comment type="caution">
    <text evidence="1">The sequence shown here is derived from an EMBL/GenBank/DDBJ whole genome shotgun (WGS) entry which is preliminary data.</text>
</comment>
<protein>
    <recommendedName>
        <fullName evidence="2">Radical SAM core domain-containing protein</fullName>
    </recommendedName>
</protein>
<reference evidence="1" key="1">
    <citation type="journal article" date="2014" name="Front. Microbiol.">
        <title>High frequency of phylogenetically diverse reductive dehalogenase-homologous genes in deep subseafloor sedimentary metagenomes.</title>
        <authorList>
            <person name="Kawai M."/>
            <person name="Futagami T."/>
            <person name="Toyoda A."/>
            <person name="Takaki Y."/>
            <person name="Nishi S."/>
            <person name="Hori S."/>
            <person name="Arai W."/>
            <person name="Tsubouchi T."/>
            <person name="Morono Y."/>
            <person name="Uchiyama I."/>
            <person name="Ito T."/>
            <person name="Fujiyama A."/>
            <person name="Inagaki F."/>
            <person name="Takami H."/>
        </authorList>
    </citation>
    <scope>NUCLEOTIDE SEQUENCE</scope>
    <source>
        <strain evidence="1">Expedition CK06-06</strain>
    </source>
</reference>
<accession>X0YXN4</accession>
<dbReference type="InterPro" id="IPR011101">
    <property type="entry name" value="DUF5131"/>
</dbReference>
<evidence type="ECO:0008006" key="2">
    <source>
        <dbReference type="Google" id="ProtNLM"/>
    </source>
</evidence>
<evidence type="ECO:0000313" key="1">
    <source>
        <dbReference type="EMBL" id="GAG53023.1"/>
    </source>
</evidence>
<proteinExistence type="predicted"/>
<sequence length="167" mass="19332">EPLKLKKPSKIFVCSVSDFWGKGVSQAWREEVYNIIKDCPQHTFQILTKQPHNITTHDCLHCPEDVWLGVTVTSGTPLVKAKSWLIDFVNLKFLSCEPLLGEINLTTFTLMSIDWIILGAQTNPYKPPKIEWMLKILKLARSWDIPIYMKSNLRKVWPDKLIQDLPE</sequence>
<name>X0YXN4_9ZZZZ</name>
<gene>
    <name evidence="1" type="ORF">S01H1_77862</name>
</gene>
<dbReference type="AlphaFoldDB" id="X0YXN4"/>
<feature type="non-terminal residue" evidence="1">
    <location>
        <position position="1"/>
    </location>
</feature>
<organism evidence="1">
    <name type="scientific">marine sediment metagenome</name>
    <dbReference type="NCBI Taxonomy" id="412755"/>
    <lineage>
        <taxon>unclassified sequences</taxon>
        <taxon>metagenomes</taxon>
        <taxon>ecological metagenomes</taxon>
    </lineage>
</organism>
<dbReference type="Pfam" id="PF07505">
    <property type="entry name" value="DUF5131"/>
    <property type="match status" value="1"/>
</dbReference>